<dbReference type="RefSeq" id="WP_343187340.1">
    <property type="nucleotide sequence ID" value="NZ_JBCITM010000027.1"/>
</dbReference>
<evidence type="ECO:0000259" key="1">
    <source>
        <dbReference type="PROSITE" id="PS51918"/>
    </source>
</evidence>
<dbReference type="Pfam" id="PF19864">
    <property type="entry name" value="Radical_SAM_N2"/>
    <property type="match status" value="1"/>
</dbReference>
<accession>A0ABU9VY11</accession>
<proteinExistence type="predicted"/>
<dbReference type="InterPro" id="IPR058240">
    <property type="entry name" value="rSAM_sf"/>
</dbReference>
<feature type="domain" description="Radical SAM core" evidence="1">
    <location>
        <begin position="251"/>
        <end position="491"/>
    </location>
</feature>
<dbReference type="InterPro" id="IPR006638">
    <property type="entry name" value="Elp3/MiaA/NifB-like_rSAM"/>
</dbReference>
<evidence type="ECO:0000313" key="2">
    <source>
        <dbReference type="EMBL" id="MEN1762058.1"/>
    </source>
</evidence>
<dbReference type="PROSITE" id="PS51918">
    <property type="entry name" value="RADICAL_SAM"/>
    <property type="match status" value="1"/>
</dbReference>
<dbReference type="PANTHER" id="PTHR42731">
    <property type="entry name" value="SLL1084 PROTEIN"/>
    <property type="match status" value="1"/>
</dbReference>
<sequence length="611" mass="69899">MNTQLENLLNKVEKPARYIGNEFNSFHKKVEIETIRFAWCFPDLYEIGMSHLGSLIMYHLLNEQHDIFCERCYTPAQDMETAMVEEKIPLSSLESMTPLRQFHFIGFTLQYELSYTNILHMLSLGNIPLLASERKSTDPIIILGGPCAYNPEPLADIADLIVIGEAEEVILEIMEAFRVHRQDKDSFLTACASLQGVYVPSFYKSVYDEKTGEFLKTYPVNKSAPVQVKKRIIRNLDTVYFPQKPLVPYLNVVHDRATIELFRGCIRGCRFCQAGVIYRPVREKSLSVLIDDAQTIIQETGYEELSLSSLSTSDYSQLKSLTETLTAHFCDDRVGLSLPSLRLDNMTMEILKEVQKVRKSGLTFAPEAGSQRLRDVINKGISEEDLITAVKNAYEAGWSQVKLYFMIGLPTETDEDVEAIYHLVSKLDHEVFQKRDKQLTHPLRISVSVSNFVPKPFTPFQWAPQDTVEAFDAKHQLLKEKFRHRRSISFNYHDAKTSFLEGVFARGDRRLGKVLLKAYQMGCRFDGWAEHFNFQRWMEAFEACGIDPLQYTIGKCSIDEALPWDHIDVIVTKSFLQKEYNKSIHGETTPHCRSNCSACGFQQTHLGGICP</sequence>
<name>A0ABU9VY11_9CLOT</name>
<dbReference type="SFLD" id="SFLDS00029">
    <property type="entry name" value="Radical_SAM"/>
    <property type="match status" value="1"/>
</dbReference>
<dbReference type="Pfam" id="PF04055">
    <property type="entry name" value="Radical_SAM"/>
    <property type="match status" value="1"/>
</dbReference>
<dbReference type="InterPro" id="IPR023404">
    <property type="entry name" value="rSAM_horseshoe"/>
</dbReference>
<keyword evidence="3" id="KW-1185">Reference proteome</keyword>
<protein>
    <submittedName>
        <fullName evidence="2">TIGR03960 family B12-binding radical SAM protein</fullName>
    </submittedName>
</protein>
<dbReference type="InterPro" id="IPR023862">
    <property type="entry name" value="CHP03960_rSAM"/>
</dbReference>
<dbReference type="PANTHER" id="PTHR42731:SF1">
    <property type="entry name" value="RADICAL SAM DOMAIN PROTEIN"/>
    <property type="match status" value="1"/>
</dbReference>
<dbReference type="SFLD" id="SFLDG01082">
    <property type="entry name" value="B12-binding_domain_containing"/>
    <property type="match status" value="1"/>
</dbReference>
<evidence type="ECO:0000313" key="3">
    <source>
        <dbReference type="Proteomes" id="UP001407405"/>
    </source>
</evidence>
<dbReference type="InterPro" id="IPR007197">
    <property type="entry name" value="rSAM"/>
</dbReference>
<dbReference type="NCBIfam" id="TIGR03960">
    <property type="entry name" value="rSAM_fuse_unch"/>
    <property type="match status" value="1"/>
</dbReference>
<dbReference type="Proteomes" id="UP001407405">
    <property type="component" value="Unassembled WGS sequence"/>
</dbReference>
<dbReference type="InterPro" id="IPR045784">
    <property type="entry name" value="Radical_SAM_N2"/>
</dbReference>
<comment type="caution">
    <text evidence="2">The sequence shown here is derived from an EMBL/GenBank/DDBJ whole genome shotgun (WGS) entry which is preliminary data.</text>
</comment>
<dbReference type="SMART" id="SM00729">
    <property type="entry name" value="Elp3"/>
    <property type="match status" value="1"/>
</dbReference>
<reference evidence="2 3" key="1">
    <citation type="submission" date="2024-04" db="EMBL/GenBank/DDBJ databases">
        <title>Genome sequencing and metabolic network reconstruction of aminoacids and betaine degradation by Anoxynatronum sibiricum.</title>
        <authorList>
            <person name="Detkova E.N."/>
            <person name="Boltjanskaja Y.V."/>
            <person name="Mardanov A.V."/>
            <person name="Kevbrin V."/>
        </authorList>
    </citation>
    <scope>NUCLEOTIDE SEQUENCE [LARGE SCALE GENOMIC DNA]</scope>
    <source>
        <strain evidence="2 3">Z-7981</strain>
    </source>
</reference>
<dbReference type="Gene3D" id="3.40.50.280">
    <property type="entry name" value="Cobalamin-binding domain"/>
    <property type="match status" value="1"/>
</dbReference>
<dbReference type="EMBL" id="JBCITM010000027">
    <property type="protein sequence ID" value="MEN1762058.1"/>
    <property type="molecule type" value="Genomic_DNA"/>
</dbReference>
<gene>
    <name evidence="2" type="ORF">AAIG11_16335</name>
</gene>
<dbReference type="CDD" id="cd01335">
    <property type="entry name" value="Radical_SAM"/>
    <property type="match status" value="1"/>
</dbReference>
<dbReference type="SUPFAM" id="SSF102114">
    <property type="entry name" value="Radical SAM enzymes"/>
    <property type="match status" value="1"/>
</dbReference>
<dbReference type="Gene3D" id="3.80.30.20">
    <property type="entry name" value="tm_1862 like domain"/>
    <property type="match status" value="1"/>
</dbReference>
<organism evidence="2 3">
    <name type="scientific">Anoxynatronum sibiricum</name>
    <dbReference type="NCBI Taxonomy" id="210623"/>
    <lineage>
        <taxon>Bacteria</taxon>
        <taxon>Bacillati</taxon>
        <taxon>Bacillota</taxon>
        <taxon>Clostridia</taxon>
        <taxon>Eubacteriales</taxon>
        <taxon>Clostridiaceae</taxon>
        <taxon>Anoxynatronum</taxon>
    </lineage>
</organism>